<organism evidence="2 3">
    <name type="scientific">Pseudoalteromonas aurantia 208</name>
    <dbReference type="NCBI Taxonomy" id="1314867"/>
    <lineage>
        <taxon>Bacteria</taxon>
        <taxon>Pseudomonadati</taxon>
        <taxon>Pseudomonadota</taxon>
        <taxon>Gammaproteobacteria</taxon>
        <taxon>Alteromonadales</taxon>
        <taxon>Pseudoalteromonadaceae</taxon>
        <taxon>Pseudoalteromonas</taxon>
    </lineage>
</organism>
<accession>A0ABR9E5Y5</accession>
<evidence type="ECO:0008006" key="4">
    <source>
        <dbReference type="Google" id="ProtNLM"/>
    </source>
</evidence>
<dbReference type="EMBL" id="AQGV01000009">
    <property type="protein sequence ID" value="MBE0366405.1"/>
    <property type="molecule type" value="Genomic_DNA"/>
</dbReference>
<comment type="caution">
    <text evidence="2">The sequence shown here is derived from an EMBL/GenBank/DDBJ whole genome shotgun (WGS) entry which is preliminary data.</text>
</comment>
<sequence>MKNLPVTALAALLLVGVNSAQARMESCDRGSGYWEEITRNVRVCDRVMENYTVTKRHCGYSGMLQLGHLWNKPDFYLPSVSVKSVSSVLNSATSCPLSTWETESGTYWYTRSDGSRSVDWYSYSGSLNLVSDQLKTTNHIRTVETNCRTEQKTVRVWRCGFEP</sequence>
<name>A0ABR9E5Y5_9GAMM</name>
<reference evidence="2 3" key="1">
    <citation type="submission" date="2015-03" db="EMBL/GenBank/DDBJ databases">
        <title>Genome sequence of Pseudoalteromonas aurantia.</title>
        <authorList>
            <person name="Xie B.-B."/>
            <person name="Rong J.-C."/>
            <person name="Qin Q.-L."/>
            <person name="Zhang Y.-Z."/>
        </authorList>
    </citation>
    <scope>NUCLEOTIDE SEQUENCE [LARGE SCALE GENOMIC DNA]</scope>
    <source>
        <strain evidence="2 3">208</strain>
    </source>
</reference>
<feature type="chain" id="PRO_5047092093" description="C-type lectin domain-containing protein" evidence="1">
    <location>
        <begin position="23"/>
        <end position="163"/>
    </location>
</feature>
<feature type="signal peptide" evidence="1">
    <location>
        <begin position="1"/>
        <end position="22"/>
    </location>
</feature>
<protein>
    <recommendedName>
        <fullName evidence="4">C-type lectin domain-containing protein</fullName>
    </recommendedName>
</protein>
<evidence type="ECO:0000256" key="1">
    <source>
        <dbReference type="SAM" id="SignalP"/>
    </source>
</evidence>
<gene>
    <name evidence="2" type="ORF">PAUR_a3408</name>
</gene>
<proteinExistence type="predicted"/>
<evidence type="ECO:0000313" key="2">
    <source>
        <dbReference type="EMBL" id="MBE0366405.1"/>
    </source>
</evidence>
<keyword evidence="1" id="KW-0732">Signal</keyword>
<keyword evidence="3" id="KW-1185">Reference proteome</keyword>
<dbReference type="Proteomes" id="UP000615755">
    <property type="component" value="Unassembled WGS sequence"/>
</dbReference>
<evidence type="ECO:0000313" key="3">
    <source>
        <dbReference type="Proteomes" id="UP000615755"/>
    </source>
</evidence>
<dbReference type="RefSeq" id="WP_192505946.1">
    <property type="nucleotide sequence ID" value="NZ_AQGV01000009.1"/>
</dbReference>